<dbReference type="PANTHER" id="PTHR31001:SF90">
    <property type="entry name" value="CENTROMERE DNA-BINDING PROTEIN COMPLEX CBF3 SUBUNIT B"/>
    <property type="match status" value="1"/>
</dbReference>
<accession>A0A067QFC5</accession>
<dbReference type="GO" id="GO:0008270">
    <property type="term" value="F:zinc ion binding"/>
    <property type="evidence" value="ECO:0007669"/>
    <property type="project" value="InterPro"/>
</dbReference>
<dbReference type="InParanoid" id="A0A067QFC5"/>
<gene>
    <name evidence="4" type="ORF">JAAARDRAFT_240055</name>
</gene>
<proteinExistence type="predicted"/>
<name>A0A067QFC5_9AGAM</name>
<dbReference type="EMBL" id="KL197709">
    <property type="protein sequence ID" value="KDQ64860.1"/>
    <property type="molecule type" value="Genomic_DNA"/>
</dbReference>
<dbReference type="Pfam" id="PF00172">
    <property type="entry name" value="Zn_clus"/>
    <property type="match status" value="1"/>
</dbReference>
<keyword evidence="2" id="KW-0539">Nucleus</keyword>
<organism evidence="4 5">
    <name type="scientific">Jaapia argillacea MUCL 33604</name>
    <dbReference type="NCBI Taxonomy" id="933084"/>
    <lineage>
        <taxon>Eukaryota</taxon>
        <taxon>Fungi</taxon>
        <taxon>Dikarya</taxon>
        <taxon>Basidiomycota</taxon>
        <taxon>Agaricomycotina</taxon>
        <taxon>Agaricomycetes</taxon>
        <taxon>Agaricomycetidae</taxon>
        <taxon>Jaapiales</taxon>
        <taxon>Jaapiaceae</taxon>
        <taxon>Jaapia</taxon>
    </lineage>
</organism>
<dbReference type="SMART" id="SM00066">
    <property type="entry name" value="GAL4"/>
    <property type="match status" value="1"/>
</dbReference>
<evidence type="ECO:0000313" key="4">
    <source>
        <dbReference type="EMBL" id="KDQ64860.1"/>
    </source>
</evidence>
<dbReference type="InterPro" id="IPR050613">
    <property type="entry name" value="Sec_Metabolite_Reg"/>
</dbReference>
<dbReference type="PROSITE" id="PS50048">
    <property type="entry name" value="ZN2_CY6_FUNGAL_2"/>
    <property type="match status" value="1"/>
</dbReference>
<evidence type="ECO:0000256" key="1">
    <source>
        <dbReference type="ARBA" id="ARBA00004123"/>
    </source>
</evidence>
<protein>
    <recommendedName>
        <fullName evidence="3">Zn(2)-C6 fungal-type domain-containing protein</fullName>
    </recommendedName>
</protein>
<dbReference type="OrthoDB" id="2260578at2759"/>
<reference evidence="5" key="1">
    <citation type="journal article" date="2014" name="Proc. Natl. Acad. Sci. U.S.A.">
        <title>Extensive sampling of basidiomycete genomes demonstrates inadequacy of the white-rot/brown-rot paradigm for wood decay fungi.</title>
        <authorList>
            <person name="Riley R."/>
            <person name="Salamov A.A."/>
            <person name="Brown D.W."/>
            <person name="Nagy L.G."/>
            <person name="Floudas D."/>
            <person name="Held B.W."/>
            <person name="Levasseur A."/>
            <person name="Lombard V."/>
            <person name="Morin E."/>
            <person name="Otillar R."/>
            <person name="Lindquist E.A."/>
            <person name="Sun H."/>
            <person name="LaButti K.M."/>
            <person name="Schmutz J."/>
            <person name="Jabbour D."/>
            <person name="Luo H."/>
            <person name="Baker S.E."/>
            <person name="Pisabarro A.G."/>
            <person name="Walton J.D."/>
            <person name="Blanchette R.A."/>
            <person name="Henrissat B."/>
            <person name="Martin F."/>
            <person name="Cullen D."/>
            <person name="Hibbett D.S."/>
            <person name="Grigoriev I.V."/>
        </authorList>
    </citation>
    <scope>NUCLEOTIDE SEQUENCE [LARGE SCALE GENOMIC DNA]</scope>
    <source>
        <strain evidence="5">MUCL 33604</strain>
    </source>
</reference>
<dbReference type="Gene3D" id="4.10.240.10">
    <property type="entry name" value="Zn(2)-C6 fungal-type DNA-binding domain"/>
    <property type="match status" value="1"/>
</dbReference>
<sequence length="190" mass="21191">MSQQWLPGDVVFATEDSAAVAPNRIHSQLPHPGTTVTIPPLRRKKASIACTECRRRQVKCEHPAPGTPCARCKKRGMKCKYVSNINRFSPPDPSPPRVEEFPRHGEPRVQDTVPVVVHDAYVARPQPTNQSGTSDWHGAARFDALASGTHRPRTPRFLWRPGKCIAHGILPLHAMEPAFCRLGLCLRCRE</sequence>
<dbReference type="GO" id="GO:0000981">
    <property type="term" value="F:DNA-binding transcription factor activity, RNA polymerase II-specific"/>
    <property type="evidence" value="ECO:0007669"/>
    <property type="project" value="InterPro"/>
</dbReference>
<evidence type="ECO:0000256" key="2">
    <source>
        <dbReference type="ARBA" id="ARBA00023242"/>
    </source>
</evidence>
<comment type="subcellular location">
    <subcellularLocation>
        <location evidence="1">Nucleus</location>
    </subcellularLocation>
</comment>
<dbReference type="PROSITE" id="PS00463">
    <property type="entry name" value="ZN2_CY6_FUNGAL_1"/>
    <property type="match status" value="1"/>
</dbReference>
<dbReference type="HOGENOM" id="CLU_1428191_0_0_1"/>
<dbReference type="GO" id="GO:0005634">
    <property type="term" value="C:nucleus"/>
    <property type="evidence" value="ECO:0007669"/>
    <property type="project" value="UniProtKB-SubCell"/>
</dbReference>
<dbReference type="SUPFAM" id="SSF57701">
    <property type="entry name" value="Zn2/Cys6 DNA-binding domain"/>
    <property type="match status" value="1"/>
</dbReference>
<feature type="domain" description="Zn(2)-C6 fungal-type" evidence="3">
    <location>
        <begin position="49"/>
        <end position="81"/>
    </location>
</feature>
<evidence type="ECO:0000313" key="5">
    <source>
        <dbReference type="Proteomes" id="UP000027265"/>
    </source>
</evidence>
<dbReference type="AlphaFoldDB" id="A0A067QFC5"/>
<dbReference type="Proteomes" id="UP000027265">
    <property type="component" value="Unassembled WGS sequence"/>
</dbReference>
<evidence type="ECO:0000259" key="3">
    <source>
        <dbReference type="PROSITE" id="PS50048"/>
    </source>
</evidence>
<dbReference type="InterPro" id="IPR001138">
    <property type="entry name" value="Zn2Cys6_DnaBD"/>
</dbReference>
<dbReference type="InterPro" id="IPR036864">
    <property type="entry name" value="Zn2-C6_fun-type_DNA-bd_sf"/>
</dbReference>
<dbReference type="CDD" id="cd00067">
    <property type="entry name" value="GAL4"/>
    <property type="match status" value="1"/>
</dbReference>
<keyword evidence="5" id="KW-1185">Reference proteome</keyword>
<dbReference type="PANTHER" id="PTHR31001">
    <property type="entry name" value="UNCHARACTERIZED TRANSCRIPTIONAL REGULATORY PROTEIN"/>
    <property type="match status" value="1"/>
</dbReference>